<feature type="region of interest" description="Disordered" evidence="18">
    <location>
        <begin position="371"/>
        <end position="400"/>
    </location>
</feature>
<keyword evidence="13 17" id="KW-0234">DNA repair</keyword>
<dbReference type="EC" id="2.3.2.27" evidence="5"/>
<dbReference type="PANTHER" id="PTHR14134:SF2">
    <property type="entry name" value="E3 UBIQUITIN-PROTEIN LIGASE RAD18"/>
    <property type="match status" value="1"/>
</dbReference>
<evidence type="ECO:0000256" key="11">
    <source>
        <dbReference type="ARBA" id="ARBA00022833"/>
    </source>
</evidence>
<dbReference type="InterPro" id="IPR006642">
    <property type="entry name" value="Rad18_UBZ4"/>
</dbReference>
<dbReference type="Gene3D" id="3.30.160.60">
    <property type="entry name" value="Classic Zinc Finger"/>
    <property type="match status" value="1"/>
</dbReference>
<keyword evidence="12" id="KW-0238">DNA-binding</keyword>
<evidence type="ECO:0000259" key="21">
    <source>
        <dbReference type="PROSITE" id="PS51908"/>
    </source>
</evidence>
<name>A0A0K2TX19_LEPSM</name>
<dbReference type="InterPro" id="IPR013083">
    <property type="entry name" value="Znf_RING/FYVE/PHD"/>
</dbReference>
<dbReference type="EMBL" id="HACA01012886">
    <property type="protein sequence ID" value="CDW30247.1"/>
    <property type="molecule type" value="Transcribed_RNA"/>
</dbReference>
<dbReference type="OrthoDB" id="6499288at2759"/>
<dbReference type="SMART" id="SM00184">
    <property type="entry name" value="RING"/>
    <property type="match status" value="1"/>
</dbReference>
<evidence type="ECO:0000256" key="18">
    <source>
        <dbReference type="SAM" id="MobiDB-lite"/>
    </source>
</evidence>
<evidence type="ECO:0000259" key="20">
    <source>
        <dbReference type="PROSITE" id="PS50800"/>
    </source>
</evidence>
<keyword evidence="8 17" id="KW-0227">DNA damage</keyword>
<dbReference type="GO" id="GO:0061630">
    <property type="term" value="F:ubiquitin protein ligase activity"/>
    <property type="evidence" value="ECO:0007669"/>
    <property type="project" value="UniProtKB-EC"/>
</dbReference>
<keyword evidence="11" id="KW-0862">Zinc</keyword>
<feature type="region of interest" description="Disordered" evidence="18">
    <location>
        <begin position="259"/>
        <end position="295"/>
    </location>
</feature>
<dbReference type="Gene3D" id="3.30.40.10">
    <property type="entry name" value="Zinc/RING finger domain, C3HC4 (zinc finger)"/>
    <property type="match status" value="1"/>
</dbReference>
<evidence type="ECO:0000256" key="2">
    <source>
        <dbReference type="ARBA" id="ARBA00004123"/>
    </source>
</evidence>
<dbReference type="UniPathway" id="UPA00143"/>
<evidence type="ECO:0000256" key="13">
    <source>
        <dbReference type="ARBA" id="ARBA00023204"/>
    </source>
</evidence>
<proteinExistence type="inferred from homology"/>
<dbReference type="InterPro" id="IPR039577">
    <property type="entry name" value="Rad18"/>
</dbReference>
<evidence type="ECO:0000256" key="17">
    <source>
        <dbReference type="PROSITE-ProRule" id="PRU01256"/>
    </source>
</evidence>
<protein>
    <recommendedName>
        <fullName evidence="5">RING-type E3 ubiquitin transferase</fullName>
        <ecNumber evidence="5">2.3.2.27</ecNumber>
    </recommendedName>
    <alternativeName>
        <fullName evidence="15">RING-type E3 ubiquitin transferase RAD18</fullName>
    </alternativeName>
</protein>
<evidence type="ECO:0000256" key="1">
    <source>
        <dbReference type="ARBA" id="ARBA00000900"/>
    </source>
</evidence>
<reference evidence="22" key="1">
    <citation type="submission" date="2014-05" db="EMBL/GenBank/DDBJ databases">
        <authorList>
            <person name="Chronopoulou M."/>
        </authorList>
    </citation>
    <scope>NUCLEOTIDE SEQUENCE</scope>
    <source>
        <tissue evidence="22">Whole organism</tissue>
    </source>
</reference>
<keyword evidence="10" id="KW-0833">Ubl conjugation pathway</keyword>
<dbReference type="SMART" id="SM00734">
    <property type="entry name" value="ZnF_Rad18"/>
    <property type="match status" value="1"/>
</dbReference>
<comment type="subcellular location">
    <subcellularLocation>
        <location evidence="2">Nucleus</location>
    </subcellularLocation>
</comment>
<evidence type="ECO:0000256" key="5">
    <source>
        <dbReference type="ARBA" id="ARBA00012483"/>
    </source>
</evidence>
<dbReference type="GO" id="GO:0008270">
    <property type="term" value="F:zinc ion binding"/>
    <property type="evidence" value="ECO:0007669"/>
    <property type="project" value="UniProtKB-KW"/>
</dbReference>
<evidence type="ECO:0000256" key="7">
    <source>
        <dbReference type="ARBA" id="ARBA00022723"/>
    </source>
</evidence>
<dbReference type="PROSITE" id="PS00518">
    <property type="entry name" value="ZF_RING_1"/>
    <property type="match status" value="1"/>
</dbReference>
<keyword evidence="7" id="KW-0479">Metal-binding</keyword>
<evidence type="ECO:0000313" key="22">
    <source>
        <dbReference type="EMBL" id="CDW30247.1"/>
    </source>
</evidence>
<feature type="domain" description="UBZ4-type" evidence="21">
    <location>
        <begin position="338"/>
        <end position="365"/>
    </location>
</feature>
<dbReference type="InterPro" id="IPR017907">
    <property type="entry name" value="Znf_RING_CS"/>
</dbReference>
<dbReference type="SUPFAM" id="SSF57850">
    <property type="entry name" value="RING/U-box"/>
    <property type="match status" value="1"/>
</dbReference>
<gene>
    <name evidence="22" type="primary">RAD18</name>
</gene>
<evidence type="ECO:0000256" key="15">
    <source>
        <dbReference type="ARBA" id="ARBA00031783"/>
    </source>
</evidence>
<dbReference type="GO" id="GO:0006301">
    <property type="term" value="P:DNA damage tolerance"/>
    <property type="evidence" value="ECO:0007669"/>
    <property type="project" value="InterPro"/>
</dbReference>
<dbReference type="AlphaFoldDB" id="A0A0K2TX19"/>
<dbReference type="GO" id="GO:0097505">
    <property type="term" value="C:Rad6-Rad18 complex"/>
    <property type="evidence" value="ECO:0007669"/>
    <property type="project" value="TreeGrafter"/>
</dbReference>
<comment type="pathway">
    <text evidence="3">Protein modification; protein ubiquitination.</text>
</comment>
<keyword evidence="14" id="KW-0539">Nucleus</keyword>
<evidence type="ECO:0000256" key="9">
    <source>
        <dbReference type="ARBA" id="ARBA00022771"/>
    </source>
</evidence>
<feature type="domain" description="RING-type" evidence="19">
    <location>
        <begin position="33"/>
        <end position="70"/>
    </location>
</feature>
<dbReference type="GO" id="GO:0006513">
    <property type="term" value="P:protein monoubiquitination"/>
    <property type="evidence" value="ECO:0007669"/>
    <property type="project" value="InterPro"/>
</dbReference>
<dbReference type="SMART" id="SM00513">
    <property type="entry name" value="SAP"/>
    <property type="match status" value="1"/>
</dbReference>
<comment type="catalytic activity">
    <reaction evidence="1">
        <text>S-ubiquitinyl-[E2 ubiquitin-conjugating enzyme]-L-cysteine + [acceptor protein]-L-lysine = [E2 ubiquitin-conjugating enzyme]-L-cysteine + N(6)-ubiquitinyl-[acceptor protein]-L-lysine.</text>
        <dbReference type="EC" id="2.3.2.27"/>
    </reaction>
</comment>
<comment type="similarity">
    <text evidence="4">Belongs to the RAD18 family.</text>
</comment>
<feature type="domain" description="SAP" evidence="20">
    <location>
        <begin position="148"/>
        <end position="182"/>
    </location>
</feature>
<evidence type="ECO:0000259" key="19">
    <source>
        <dbReference type="PROSITE" id="PS50089"/>
    </source>
</evidence>
<dbReference type="Pfam" id="PF13923">
    <property type="entry name" value="zf-C3HC4_2"/>
    <property type="match status" value="1"/>
</dbReference>
<evidence type="ECO:0000256" key="4">
    <source>
        <dbReference type="ARBA" id="ARBA00009506"/>
    </source>
</evidence>
<dbReference type="InterPro" id="IPR003034">
    <property type="entry name" value="SAP_dom"/>
</dbReference>
<dbReference type="GO" id="GO:0006281">
    <property type="term" value="P:DNA repair"/>
    <property type="evidence" value="ECO:0007669"/>
    <property type="project" value="UniProtKB-KW"/>
</dbReference>
<evidence type="ECO:0000256" key="16">
    <source>
        <dbReference type="PROSITE-ProRule" id="PRU00175"/>
    </source>
</evidence>
<dbReference type="PROSITE" id="PS50089">
    <property type="entry name" value="ZF_RING_2"/>
    <property type="match status" value="1"/>
</dbReference>
<evidence type="ECO:0000256" key="3">
    <source>
        <dbReference type="ARBA" id="ARBA00004906"/>
    </source>
</evidence>
<organism evidence="22">
    <name type="scientific">Lepeophtheirus salmonis</name>
    <name type="common">Salmon louse</name>
    <name type="synonym">Caligus salmonis</name>
    <dbReference type="NCBI Taxonomy" id="72036"/>
    <lineage>
        <taxon>Eukaryota</taxon>
        <taxon>Metazoa</taxon>
        <taxon>Ecdysozoa</taxon>
        <taxon>Arthropoda</taxon>
        <taxon>Crustacea</taxon>
        <taxon>Multicrustacea</taxon>
        <taxon>Hexanauplia</taxon>
        <taxon>Copepoda</taxon>
        <taxon>Siphonostomatoida</taxon>
        <taxon>Caligidae</taxon>
        <taxon>Lepeophtheirus</taxon>
    </lineage>
</organism>
<dbReference type="Pfam" id="PF02037">
    <property type="entry name" value="SAP"/>
    <property type="match status" value="1"/>
</dbReference>
<evidence type="ECO:0000256" key="6">
    <source>
        <dbReference type="ARBA" id="ARBA00022679"/>
    </source>
</evidence>
<feature type="compositionally biased region" description="Low complexity" evidence="18">
    <location>
        <begin position="277"/>
        <end position="294"/>
    </location>
</feature>
<sequence>MKESEVEDSSTRVRKIYSNLQEAYPRLESVLSCSVCYETISDPVLTKCSHSFCSLCIRRYMIYKLQCPACFQELHERDLIPNKPLRDVLLLLSQNKSRDPSLSQDCNICGVTILTAKLEAHSLQCSNSPSKTNKTLISSMKPISKPVYHLLKDSDLKKKLKEVGLCIKGDRKTLVSRHQRFVILWNSECSKEKPLSQTEIVSLVEKEEMNELKRKKCEIPSVLSQFDRNSDPKLIEMKQKEILSSNKHSFQGLINNIKAQRENKPSNDSSISENDEITSPISSSKQSTSSIMASPSTPKISELYVTPKRKVFTQLVDSNKKMKQNSVQSLFQQTEKRKVNCPSCDGLITASFLNIHLDRCLEVESGVKGMRNRPNSNEDEDFVPIFSQSSTQVKRKKKRP</sequence>
<dbReference type="InterPro" id="IPR001841">
    <property type="entry name" value="Znf_RING"/>
</dbReference>
<evidence type="ECO:0000256" key="12">
    <source>
        <dbReference type="ARBA" id="ARBA00023125"/>
    </source>
</evidence>
<evidence type="ECO:0000256" key="14">
    <source>
        <dbReference type="ARBA" id="ARBA00023242"/>
    </source>
</evidence>
<dbReference type="PANTHER" id="PTHR14134">
    <property type="entry name" value="E3 UBIQUITIN-PROTEIN LIGASE RAD18"/>
    <property type="match status" value="1"/>
</dbReference>
<dbReference type="PROSITE" id="PS50800">
    <property type="entry name" value="SAP"/>
    <property type="match status" value="1"/>
</dbReference>
<dbReference type="PROSITE" id="PS51908">
    <property type="entry name" value="ZF_UBZ4"/>
    <property type="match status" value="1"/>
</dbReference>
<dbReference type="GO" id="GO:0003697">
    <property type="term" value="F:single-stranded DNA binding"/>
    <property type="evidence" value="ECO:0007669"/>
    <property type="project" value="InterPro"/>
</dbReference>
<evidence type="ECO:0000256" key="8">
    <source>
        <dbReference type="ARBA" id="ARBA00022763"/>
    </source>
</evidence>
<evidence type="ECO:0000256" key="10">
    <source>
        <dbReference type="ARBA" id="ARBA00022786"/>
    </source>
</evidence>
<keyword evidence="9 16" id="KW-0863">Zinc-finger</keyword>
<dbReference type="GO" id="GO:0005634">
    <property type="term" value="C:nucleus"/>
    <property type="evidence" value="ECO:0007669"/>
    <property type="project" value="UniProtKB-SubCell"/>
</dbReference>
<accession>A0A0K2TX19</accession>
<keyword evidence="6" id="KW-0808">Transferase</keyword>